<feature type="region of interest" description="Disordered" evidence="8">
    <location>
        <begin position="62"/>
        <end position="86"/>
    </location>
</feature>
<comment type="cofactor">
    <cofactor evidence="1">
        <name>(R)-lipoate</name>
        <dbReference type="ChEBI" id="CHEBI:83088"/>
    </cofactor>
</comment>
<evidence type="ECO:0000256" key="8">
    <source>
        <dbReference type="SAM" id="MobiDB-lite"/>
    </source>
</evidence>
<protein>
    <recommendedName>
        <fullName evidence="6">Lipoamide acyltransferase component of branched-chain alpha-keto acid dehydrogenase complex, mitochondrial</fullName>
        <ecNumber evidence="5">2.3.1.168</ecNumber>
    </recommendedName>
    <alternativeName>
        <fullName evidence="7">Branched-chain alpha-keto acid dehydrogenase complex component E2</fullName>
    </alternativeName>
</protein>
<keyword evidence="4" id="KW-0012">Acyltransferase</keyword>
<dbReference type="InterPro" id="IPR000089">
    <property type="entry name" value="Biotin_lipoyl"/>
</dbReference>
<evidence type="ECO:0000313" key="11">
    <source>
        <dbReference type="EMBL" id="CAK0841308.1"/>
    </source>
</evidence>
<evidence type="ECO:0000256" key="3">
    <source>
        <dbReference type="ARBA" id="ARBA00022679"/>
    </source>
</evidence>
<organism evidence="11 12">
    <name type="scientific">Prorocentrum cordatum</name>
    <dbReference type="NCBI Taxonomy" id="2364126"/>
    <lineage>
        <taxon>Eukaryota</taxon>
        <taxon>Sar</taxon>
        <taxon>Alveolata</taxon>
        <taxon>Dinophyceae</taxon>
        <taxon>Prorocentrales</taxon>
        <taxon>Prorocentraceae</taxon>
        <taxon>Prorocentrum</taxon>
    </lineage>
</organism>
<evidence type="ECO:0000259" key="10">
    <source>
        <dbReference type="PROSITE" id="PS51826"/>
    </source>
</evidence>
<dbReference type="CDD" id="cd06849">
    <property type="entry name" value="lipoyl_domain"/>
    <property type="match status" value="1"/>
</dbReference>
<dbReference type="Proteomes" id="UP001189429">
    <property type="component" value="Unassembled WGS sequence"/>
</dbReference>
<gene>
    <name evidence="11" type="ORF">PCOR1329_LOCUS36550</name>
</gene>
<name>A0ABN9T873_9DINO</name>
<dbReference type="PANTHER" id="PTHR43178:SF5">
    <property type="entry name" value="LIPOAMIDE ACYLTRANSFERASE COMPONENT OF BRANCHED-CHAIN ALPHA-KETO ACID DEHYDROGENASE COMPLEX, MITOCHONDRIAL"/>
    <property type="match status" value="1"/>
</dbReference>
<dbReference type="InterPro" id="IPR036625">
    <property type="entry name" value="E3-bd_dom_sf"/>
</dbReference>
<comment type="caution">
    <text evidence="11">The sequence shown here is derived from an EMBL/GenBank/DDBJ whole genome shotgun (WGS) entry which is preliminary data.</text>
</comment>
<comment type="similarity">
    <text evidence="2">Belongs to the 2-oxoacid dehydrogenase family.</text>
</comment>
<feature type="domain" description="Lipoyl-binding" evidence="9">
    <location>
        <begin position="1"/>
        <end position="45"/>
    </location>
</feature>
<evidence type="ECO:0000259" key="9">
    <source>
        <dbReference type="PROSITE" id="PS50968"/>
    </source>
</evidence>
<reference evidence="11" key="1">
    <citation type="submission" date="2023-10" db="EMBL/GenBank/DDBJ databases">
        <authorList>
            <person name="Chen Y."/>
            <person name="Shah S."/>
            <person name="Dougan E. K."/>
            <person name="Thang M."/>
            <person name="Chan C."/>
        </authorList>
    </citation>
    <scope>NUCLEOTIDE SEQUENCE [LARGE SCALE GENOMIC DNA]</scope>
</reference>
<dbReference type="PROSITE" id="PS51826">
    <property type="entry name" value="PSBD"/>
    <property type="match status" value="1"/>
</dbReference>
<keyword evidence="12" id="KW-1185">Reference proteome</keyword>
<dbReference type="Gene3D" id="2.40.50.100">
    <property type="match status" value="1"/>
</dbReference>
<dbReference type="SUPFAM" id="SSF47005">
    <property type="entry name" value="Peripheral subunit-binding domain of 2-oxo acid dehydrogenase complex"/>
    <property type="match status" value="1"/>
</dbReference>
<evidence type="ECO:0000256" key="4">
    <source>
        <dbReference type="ARBA" id="ARBA00023315"/>
    </source>
</evidence>
<evidence type="ECO:0000256" key="5">
    <source>
        <dbReference type="ARBA" id="ARBA00038880"/>
    </source>
</evidence>
<feature type="domain" description="Peripheral subunit-binding (PSBD)" evidence="10">
    <location>
        <begin position="90"/>
        <end position="127"/>
    </location>
</feature>
<dbReference type="InterPro" id="IPR011053">
    <property type="entry name" value="Single_hybrid_motif"/>
</dbReference>
<dbReference type="InterPro" id="IPR004167">
    <property type="entry name" value="PSBD"/>
</dbReference>
<dbReference type="PROSITE" id="PS50968">
    <property type="entry name" value="BIOTINYL_LIPOYL"/>
    <property type="match status" value="1"/>
</dbReference>
<dbReference type="Gene3D" id="4.10.320.10">
    <property type="entry name" value="E3-binding domain"/>
    <property type="match status" value="1"/>
</dbReference>
<dbReference type="InterPro" id="IPR050743">
    <property type="entry name" value="2-oxoacid_DH_E2_comp"/>
</dbReference>
<dbReference type="Pfam" id="PF00364">
    <property type="entry name" value="Biotin_lipoyl"/>
    <property type="match status" value="1"/>
</dbReference>
<accession>A0ABN9T873</accession>
<evidence type="ECO:0000313" key="12">
    <source>
        <dbReference type="Proteomes" id="UP001189429"/>
    </source>
</evidence>
<evidence type="ECO:0000256" key="2">
    <source>
        <dbReference type="ARBA" id="ARBA00007317"/>
    </source>
</evidence>
<evidence type="ECO:0000256" key="1">
    <source>
        <dbReference type="ARBA" id="ARBA00001938"/>
    </source>
</evidence>
<proteinExistence type="inferred from homology"/>
<dbReference type="SUPFAM" id="SSF51230">
    <property type="entry name" value="Single hybrid motif"/>
    <property type="match status" value="1"/>
</dbReference>
<dbReference type="Pfam" id="PF02817">
    <property type="entry name" value="E3_binding"/>
    <property type="match status" value="1"/>
</dbReference>
<dbReference type="EMBL" id="CAUYUJ010014445">
    <property type="protein sequence ID" value="CAK0841308.1"/>
    <property type="molecule type" value="Genomic_DNA"/>
</dbReference>
<evidence type="ECO:0000256" key="7">
    <source>
        <dbReference type="ARBA" id="ARBA00042008"/>
    </source>
</evidence>
<feature type="non-terminal residue" evidence="11">
    <location>
        <position position="127"/>
    </location>
</feature>
<keyword evidence="3" id="KW-0808">Transferase</keyword>
<evidence type="ECO:0000256" key="6">
    <source>
        <dbReference type="ARBA" id="ARBA00039275"/>
    </source>
</evidence>
<dbReference type="PANTHER" id="PTHR43178">
    <property type="entry name" value="DIHYDROLIPOAMIDE ACETYLTRANSFERASE COMPONENT OF PYRUVATE DEHYDROGENASE COMPLEX"/>
    <property type="match status" value="1"/>
</dbReference>
<sequence length="127" mass="12446">MDNLCAVESDKASVELTSPFTGTVKKLHWKVSDTVKVGSILVEIETAGAAAAPAPSPVAAAAPAAAPAPAPAKTAAPAPVAGGAKAPGVLATPKVRHLAKQEGVDLNTVKGSGPLGRVLEADVLAAK</sequence>
<dbReference type="EC" id="2.3.1.168" evidence="5"/>